<reference evidence="1 2" key="2">
    <citation type="journal article" date="2022" name="Mol. Ecol. Resour.">
        <title>The genomes of chicory, endive, great burdock and yacon provide insights into Asteraceae paleo-polyploidization history and plant inulin production.</title>
        <authorList>
            <person name="Fan W."/>
            <person name="Wang S."/>
            <person name="Wang H."/>
            <person name="Wang A."/>
            <person name="Jiang F."/>
            <person name="Liu H."/>
            <person name="Zhao H."/>
            <person name="Xu D."/>
            <person name="Zhang Y."/>
        </authorList>
    </citation>
    <scope>NUCLEOTIDE SEQUENCE [LARGE SCALE GENOMIC DNA]</scope>
    <source>
        <strain evidence="2">cv. Yunnan</strain>
        <tissue evidence="1">Leaves</tissue>
    </source>
</reference>
<name>A0ACB9JE60_9ASTR</name>
<organism evidence="1 2">
    <name type="scientific">Smallanthus sonchifolius</name>
    <dbReference type="NCBI Taxonomy" id="185202"/>
    <lineage>
        <taxon>Eukaryota</taxon>
        <taxon>Viridiplantae</taxon>
        <taxon>Streptophyta</taxon>
        <taxon>Embryophyta</taxon>
        <taxon>Tracheophyta</taxon>
        <taxon>Spermatophyta</taxon>
        <taxon>Magnoliopsida</taxon>
        <taxon>eudicotyledons</taxon>
        <taxon>Gunneridae</taxon>
        <taxon>Pentapetalae</taxon>
        <taxon>asterids</taxon>
        <taxon>campanulids</taxon>
        <taxon>Asterales</taxon>
        <taxon>Asteraceae</taxon>
        <taxon>Asteroideae</taxon>
        <taxon>Heliantheae alliance</taxon>
        <taxon>Millerieae</taxon>
        <taxon>Smallanthus</taxon>
    </lineage>
</organism>
<dbReference type="Proteomes" id="UP001056120">
    <property type="component" value="Linkage Group LG04"/>
</dbReference>
<accession>A0ACB9JE60</accession>
<dbReference type="EMBL" id="CM042021">
    <property type="protein sequence ID" value="KAI3817835.1"/>
    <property type="molecule type" value="Genomic_DNA"/>
</dbReference>
<keyword evidence="2" id="KW-1185">Reference proteome</keyword>
<reference evidence="2" key="1">
    <citation type="journal article" date="2022" name="Mol. Ecol. Resour.">
        <title>The genomes of chicory, endive, great burdock and yacon provide insights into Asteraceae palaeo-polyploidization history and plant inulin production.</title>
        <authorList>
            <person name="Fan W."/>
            <person name="Wang S."/>
            <person name="Wang H."/>
            <person name="Wang A."/>
            <person name="Jiang F."/>
            <person name="Liu H."/>
            <person name="Zhao H."/>
            <person name="Xu D."/>
            <person name="Zhang Y."/>
        </authorList>
    </citation>
    <scope>NUCLEOTIDE SEQUENCE [LARGE SCALE GENOMIC DNA]</scope>
    <source>
        <strain evidence="2">cv. Yunnan</strain>
    </source>
</reference>
<gene>
    <name evidence="1" type="ORF">L1987_11633</name>
</gene>
<proteinExistence type="predicted"/>
<comment type="caution">
    <text evidence="1">The sequence shown here is derived from an EMBL/GenBank/DDBJ whole genome shotgun (WGS) entry which is preliminary data.</text>
</comment>
<protein>
    <submittedName>
        <fullName evidence="1">Uncharacterized protein</fullName>
    </submittedName>
</protein>
<sequence length="110" mass="12771">MNSKYSSFCLLYKLVCYLFLFKTRKCRDGERNQEGDIVGRRWSSGGGHHLPFPQSEYDTCNRQQSEHSKLQNLAGQHTDVLENLIPTVRKQVEVLRDIQSEHDEIGAKIF</sequence>
<evidence type="ECO:0000313" key="1">
    <source>
        <dbReference type="EMBL" id="KAI3817835.1"/>
    </source>
</evidence>
<evidence type="ECO:0000313" key="2">
    <source>
        <dbReference type="Proteomes" id="UP001056120"/>
    </source>
</evidence>